<reference evidence="3" key="1">
    <citation type="submission" date="2018-01" db="EMBL/GenBank/DDBJ databases">
        <authorList>
            <person name="Gaut B.S."/>
            <person name="Morton B.R."/>
            <person name="Clegg M.T."/>
            <person name="Duvall M.R."/>
        </authorList>
    </citation>
    <scope>NUCLEOTIDE SEQUENCE [LARGE SCALE GENOMIC DNA]</scope>
</reference>
<dbReference type="Proteomes" id="UP000256862">
    <property type="component" value="Unassembled WGS sequence"/>
</dbReference>
<feature type="compositionally biased region" description="Basic and acidic residues" evidence="1">
    <location>
        <begin position="1"/>
        <end position="19"/>
    </location>
</feature>
<sequence>MSRQDERKQDAHLTFHYDQKGGQTGGLR</sequence>
<accession>A0A375FRQ4</accession>
<protein>
    <submittedName>
        <fullName evidence="2">Uncharacterized protein</fullName>
    </submittedName>
</protein>
<evidence type="ECO:0000313" key="3">
    <source>
        <dbReference type="Proteomes" id="UP000256862"/>
    </source>
</evidence>
<organism evidence="2 3">
    <name type="scientific">Cupriavidus oxalaticus</name>
    <dbReference type="NCBI Taxonomy" id="96344"/>
    <lineage>
        <taxon>Bacteria</taxon>
        <taxon>Pseudomonadati</taxon>
        <taxon>Pseudomonadota</taxon>
        <taxon>Betaproteobacteria</taxon>
        <taxon>Burkholderiales</taxon>
        <taxon>Burkholderiaceae</taxon>
        <taxon>Cupriavidus</taxon>
    </lineage>
</organism>
<comment type="caution">
    <text evidence="2">The sequence shown here is derived from an EMBL/GenBank/DDBJ whole genome shotgun (WGS) entry which is preliminary data.</text>
</comment>
<evidence type="ECO:0000313" key="2">
    <source>
        <dbReference type="EMBL" id="SPC07747.1"/>
    </source>
</evidence>
<gene>
    <name evidence="2" type="ORF">CO2235_U770189</name>
</gene>
<dbReference type="AlphaFoldDB" id="A0A375FRQ4"/>
<proteinExistence type="predicted"/>
<feature type="region of interest" description="Disordered" evidence="1">
    <location>
        <begin position="1"/>
        <end position="28"/>
    </location>
</feature>
<name>A0A375FRQ4_9BURK</name>
<dbReference type="EMBL" id="OGUS01000084">
    <property type="protein sequence ID" value="SPC07747.1"/>
    <property type="molecule type" value="Genomic_DNA"/>
</dbReference>
<evidence type="ECO:0000256" key="1">
    <source>
        <dbReference type="SAM" id="MobiDB-lite"/>
    </source>
</evidence>